<organism evidence="1 2">
    <name type="scientific">Thiothrix eikelboomii</name>
    <dbReference type="NCBI Taxonomy" id="92487"/>
    <lineage>
        <taxon>Bacteria</taxon>
        <taxon>Pseudomonadati</taxon>
        <taxon>Pseudomonadota</taxon>
        <taxon>Gammaproteobacteria</taxon>
        <taxon>Thiotrichales</taxon>
        <taxon>Thiotrichaceae</taxon>
        <taxon>Thiothrix</taxon>
    </lineage>
</organism>
<name>A0A1T4VS15_9GAMM</name>
<dbReference type="Proteomes" id="UP000190460">
    <property type="component" value="Unassembled WGS sequence"/>
</dbReference>
<keyword evidence="1" id="KW-0489">Methyltransferase</keyword>
<keyword evidence="1" id="KW-0808">Transferase</keyword>
<evidence type="ECO:0000313" key="2">
    <source>
        <dbReference type="Proteomes" id="UP000190460"/>
    </source>
</evidence>
<proteinExistence type="predicted"/>
<sequence>MNKKKATPVVLTHPVASVEQQIAKLQSWYSTAEGTYVLAELRHLVTAMTEDVFGYYALELGLMVEHCNLLSDSRIGSHIKLSTNPSASMADALTKAEALPIGFNEIDLVIGCHVLDYAHSPHHVLRELERVLVPEGHCILIGFNPWSLRGLGQTWNYLRRVPDRPAMYTKRRIRDWFGVLGFEMLQTYTLGFRPALGSDSIFKHLAWVDHLGQKYQLPFGSVQIIHVRKQVSRLIPIKPSLRPTKARLRTGIAVNHTSTHYVTPLKKRVKM</sequence>
<dbReference type="STRING" id="92487.SAMN02745130_00117"/>
<dbReference type="Pfam" id="PF13489">
    <property type="entry name" value="Methyltransf_23"/>
    <property type="match status" value="1"/>
</dbReference>
<dbReference type="EMBL" id="FUYB01000001">
    <property type="protein sequence ID" value="SKA67773.1"/>
    <property type="molecule type" value="Genomic_DNA"/>
</dbReference>
<dbReference type="Gene3D" id="3.40.50.150">
    <property type="entry name" value="Vaccinia Virus protein VP39"/>
    <property type="match status" value="1"/>
</dbReference>
<dbReference type="OrthoDB" id="6191410at2"/>
<dbReference type="InterPro" id="IPR029063">
    <property type="entry name" value="SAM-dependent_MTases_sf"/>
</dbReference>
<dbReference type="SUPFAM" id="SSF53335">
    <property type="entry name" value="S-adenosyl-L-methionine-dependent methyltransferases"/>
    <property type="match status" value="1"/>
</dbReference>
<dbReference type="GO" id="GO:0032259">
    <property type="term" value="P:methylation"/>
    <property type="evidence" value="ECO:0007669"/>
    <property type="project" value="UniProtKB-KW"/>
</dbReference>
<accession>A0A1T4VS15</accession>
<reference evidence="1 2" key="1">
    <citation type="submission" date="2017-02" db="EMBL/GenBank/DDBJ databases">
        <authorList>
            <person name="Peterson S.W."/>
        </authorList>
    </citation>
    <scope>NUCLEOTIDE SEQUENCE [LARGE SCALE GENOMIC DNA]</scope>
    <source>
        <strain evidence="1 2">ATCC 49788</strain>
    </source>
</reference>
<dbReference type="AlphaFoldDB" id="A0A1T4VS15"/>
<protein>
    <submittedName>
        <fullName evidence="1">Methyltransferase domain-containing protein</fullName>
    </submittedName>
</protein>
<gene>
    <name evidence="1" type="ORF">SAMN02745130_00117</name>
</gene>
<dbReference type="GO" id="GO:0008168">
    <property type="term" value="F:methyltransferase activity"/>
    <property type="evidence" value="ECO:0007669"/>
    <property type="project" value="UniProtKB-KW"/>
</dbReference>
<dbReference type="RefSeq" id="WP_078920635.1">
    <property type="nucleotide sequence ID" value="NZ_FUYB01000001.1"/>
</dbReference>
<keyword evidence="2" id="KW-1185">Reference proteome</keyword>
<evidence type="ECO:0000313" key="1">
    <source>
        <dbReference type="EMBL" id="SKA67773.1"/>
    </source>
</evidence>